<dbReference type="InterPro" id="IPR003029">
    <property type="entry name" value="S1_domain"/>
</dbReference>
<dbReference type="Pfam" id="PF08529">
    <property type="entry name" value="NusA_N"/>
    <property type="match status" value="2"/>
</dbReference>
<protein>
    <recommendedName>
        <fullName evidence="7">Transcription termination/antitermination protein NusA</fullName>
    </recommendedName>
</protein>
<evidence type="ECO:0000259" key="8">
    <source>
        <dbReference type="PROSITE" id="PS50126"/>
    </source>
</evidence>
<dbReference type="Gene3D" id="2.40.50.140">
    <property type="entry name" value="Nucleic acid-binding proteins"/>
    <property type="match status" value="1"/>
</dbReference>
<evidence type="ECO:0000313" key="10">
    <source>
        <dbReference type="Proteomes" id="UP000228920"/>
    </source>
</evidence>
<dbReference type="InterPro" id="IPR025249">
    <property type="entry name" value="TF_NusA_KH_1st"/>
</dbReference>
<keyword evidence="3 7" id="KW-0889">Transcription antitermination</keyword>
<dbReference type="HAMAP" id="MF_00945_B">
    <property type="entry name" value="NusA_B"/>
    <property type="match status" value="1"/>
</dbReference>
<dbReference type="GO" id="GO:0005829">
    <property type="term" value="C:cytosol"/>
    <property type="evidence" value="ECO:0007669"/>
    <property type="project" value="TreeGrafter"/>
</dbReference>
<keyword evidence="1 7" id="KW-0806">Transcription termination</keyword>
<dbReference type="CDD" id="cd22529">
    <property type="entry name" value="KH-II_NusA_rpt2"/>
    <property type="match status" value="1"/>
</dbReference>
<evidence type="ECO:0000256" key="6">
    <source>
        <dbReference type="ARBA" id="ARBA00023163"/>
    </source>
</evidence>
<dbReference type="FunFam" id="3.30.300.20:FF:000005">
    <property type="entry name" value="Transcription termination/antitermination protein NusA"/>
    <property type="match status" value="1"/>
</dbReference>
<comment type="subcellular location">
    <subcellularLocation>
        <location evidence="7">Cytoplasm</location>
    </subcellularLocation>
</comment>
<feature type="domain" description="S1 motif" evidence="8">
    <location>
        <begin position="108"/>
        <end position="172"/>
    </location>
</feature>
<keyword evidence="4 7" id="KW-0694">RNA-binding</keyword>
<dbReference type="Proteomes" id="UP000228920">
    <property type="component" value="Unassembled WGS sequence"/>
</dbReference>
<dbReference type="InterPro" id="IPR009019">
    <property type="entry name" value="KH_sf_prok-type"/>
</dbReference>
<dbReference type="InterPro" id="IPR058582">
    <property type="entry name" value="KH_NusA_2nd"/>
</dbReference>
<proteinExistence type="inferred from homology"/>
<dbReference type="Pfam" id="PF26594">
    <property type="entry name" value="KH_NusA_2nd"/>
    <property type="match status" value="1"/>
</dbReference>
<evidence type="ECO:0000313" key="9">
    <source>
        <dbReference type="EMBL" id="PIZ46956.1"/>
    </source>
</evidence>
<comment type="function">
    <text evidence="7">Participates in both transcription termination and antitermination.</text>
</comment>
<comment type="subunit">
    <text evidence="7">Monomer. Binds directly to the core enzyme of the DNA-dependent RNA polymerase and to nascent RNA.</text>
</comment>
<evidence type="ECO:0000256" key="5">
    <source>
        <dbReference type="ARBA" id="ARBA00023015"/>
    </source>
</evidence>
<dbReference type="PROSITE" id="PS50084">
    <property type="entry name" value="KH_TYPE_1"/>
    <property type="match status" value="1"/>
</dbReference>
<dbReference type="PANTHER" id="PTHR22648">
    <property type="entry name" value="TRANSCRIPTION TERMINATION FACTOR NUSA"/>
    <property type="match status" value="1"/>
</dbReference>
<keyword evidence="5 7" id="KW-0805">Transcription regulation</keyword>
<dbReference type="InterPro" id="IPR015946">
    <property type="entry name" value="KH_dom-like_a/b"/>
</dbReference>
<comment type="caution">
    <text evidence="9">The sequence shown here is derived from an EMBL/GenBank/DDBJ whole genome shotgun (WGS) entry which is preliminary data.</text>
</comment>
<dbReference type="GO" id="GO:0031564">
    <property type="term" value="P:transcription antitermination"/>
    <property type="evidence" value="ECO:0007669"/>
    <property type="project" value="UniProtKB-UniRule"/>
</dbReference>
<dbReference type="CDD" id="cd02134">
    <property type="entry name" value="KH-II_NusA_rpt1"/>
    <property type="match status" value="1"/>
</dbReference>
<dbReference type="InterPro" id="IPR030842">
    <property type="entry name" value="TF_NusA_bacterial"/>
</dbReference>
<reference evidence="10" key="1">
    <citation type="submission" date="2017-09" db="EMBL/GenBank/DDBJ databases">
        <title>Depth-based differentiation of microbial function through sediment-hosted aquifers and enrichment of novel symbionts in the deep terrestrial subsurface.</title>
        <authorList>
            <person name="Probst A.J."/>
            <person name="Ladd B."/>
            <person name="Jarett J.K."/>
            <person name="Geller-Mcgrath D.E."/>
            <person name="Sieber C.M.K."/>
            <person name="Emerson J.B."/>
            <person name="Anantharaman K."/>
            <person name="Thomas B.C."/>
            <person name="Malmstrom R."/>
            <person name="Stieglmeier M."/>
            <person name="Klingl A."/>
            <person name="Woyke T."/>
            <person name="Ryan C.M."/>
            <person name="Banfield J.F."/>
        </authorList>
    </citation>
    <scope>NUCLEOTIDE SEQUENCE [LARGE SCALE GENOMIC DNA]</scope>
</reference>
<dbReference type="Gene3D" id="3.30.1480.10">
    <property type="entry name" value="NusA, N-terminal domain"/>
    <property type="match status" value="1"/>
</dbReference>
<evidence type="ECO:0000256" key="1">
    <source>
        <dbReference type="ARBA" id="ARBA00022472"/>
    </source>
</evidence>
<dbReference type="InterPro" id="IPR036555">
    <property type="entry name" value="NusA_N_sf"/>
</dbReference>
<dbReference type="EMBL" id="PFNL01000072">
    <property type="protein sequence ID" value="PIZ46956.1"/>
    <property type="molecule type" value="Genomic_DNA"/>
</dbReference>
<keyword evidence="2 7" id="KW-0963">Cytoplasm</keyword>
<evidence type="ECO:0000256" key="3">
    <source>
        <dbReference type="ARBA" id="ARBA00022814"/>
    </source>
</evidence>
<dbReference type="InterPro" id="IPR013735">
    <property type="entry name" value="TF_NusA_N"/>
</dbReference>
<dbReference type="PROSITE" id="PS50126">
    <property type="entry name" value="S1"/>
    <property type="match status" value="1"/>
</dbReference>
<dbReference type="NCBIfam" id="TIGR01953">
    <property type="entry name" value="NusA"/>
    <property type="match status" value="1"/>
</dbReference>
<accession>A0A2M7TJW0</accession>
<keyword evidence="6 7" id="KW-0804">Transcription</keyword>
<dbReference type="SUPFAM" id="SSF54814">
    <property type="entry name" value="Prokaryotic type KH domain (KH-domain type II)"/>
    <property type="match status" value="2"/>
</dbReference>
<dbReference type="SMART" id="SM00322">
    <property type="entry name" value="KH"/>
    <property type="match status" value="2"/>
</dbReference>
<dbReference type="Gene3D" id="3.30.300.20">
    <property type="match status" value="2"/>
</dbReference>
<dbReference type="SUPFAM" id="SSF69705">
    <property type="entry name" value="Transcription factor NusA, N-terminal domain"/>
    <property type="match status" value="1"/>
</dbReference>
<comment type="similarity">
    <text evidence="7">Belongs to the NusA family.</text>
</comment>
<dbReference type="FunFam" id="3.30.300.20:FF:000002">
    <property type="entry name" value="Transcription termination/antitermination protein NusA"/>
    <property type="match status" value="1"/>
</dbReference>
<dbReference type="GO" id="GO:0006353">
    <property type="term" value="P:DNA-templated transcription termination"/>
    <property type="evidence" value="ECO:0007669"/>
    <property type="project" value="UniProtKB-UniRule"/>
</dbReference>
<gene>
    <name evidence="7 9" type="primary">nusA</name>
    <name evidence="9" type="ORF">COY32_02585</name>
</gene>
<dbReference type="PANTHER" id="PTHR22648:SF0">
    <property type="entry name" value="TRANSCRIPTION TERMINATION_ANTITERMINATION PROTEIN NUSA"/>
    <property type="match status" value="1"/>
</dbReference>
<evidence type="ECO:0000256" key="7">
    <source>
        <dbReference type="HAMAP-Rule" id="MF_00945"/>
    </source>
</evidence>
<dbReference type="GO" id="GO:0003723">
    <property type="term" value="F:RNA binding"/>
    <property type="evidence" value="ECO:0007669"/>
    <property type="project" value="UniProtKB-UniRule"/>
</dbReference>
<evidence type="ECO:0000256" key="2">
    <source>
        <dbReference type="ARBA" id="ARBA00022490"/>
    </source>
</evidence>
<name>A0A2M7TJW0_UNCKA</name>
<sequence length="341" mass="37482">MVRTEFLAALKQIALERGISADEIVETLKRAMLAAYTKDYPEQAAENDEVVVHIDKETGEVTLMQGSKDVTPPGFGRIAAQTAKQVILQGVREAEKQAVVTEFQGKLGEVVPGMLQRFERGSWLVDLGRTVAIMPHTEQVFNENYRNNQRLKVYVKEIDENLPRNNIVVSRSDAKLVEGLFELEIPELQSEAVVIQAIAREAGSRSKIAVASTQQGVDPVGSMVGQRGVRVQTVTDELQGEKMDIILWSDSAVDFIKNALSPAKVGKVTITEKTKTARVEVSEDELSLAIGKEGQNVRLASKLTGYRIDIVSSTGEIFTPNDELEINGEVTNVDSVTETKE</sequence>
<dbReference type="SUPFAM" id="SSF50249">
    <property type="entry name" value="Nucleic acid-binding proteins"/>
    <property type="match status" value="1"/>
</dbReference>
<dbReference type="AlphaFoldDB" id="A0A2M7TJW0"/>
<organism evidence="9 10">
    <name type="scientific">candidate division WWE3 bacterium CG_4_10_14_0_2_um_filter_41_14</name>
    <dbReference type="NCBI Taxonomy" id="1975072"/>
    <lineage>
        <taxon>Bacteria</taxon>
        <taxon>Katanobacteria</taxon>
    </lineage>
</organism>
<dbReference type="InterPro" id="IPR004087">
    <property type="entry name" value="KH_dom"/>
</dbReference>
<dbReference type="Pfam" id="PF13184">
    <property type="entry name" value="KH_NusA_1st"/>
    <property type="match status" value="1"/>
</dbReference>
<dbReference type="CDD" id="cd04455">
    <property type="entry name" value="S1_NusA"/>
    <property type="match status" value="1"/>
</dbReference>
<evidence type="ECO:0000256" key="4">
    <source>
        <dbReference type="ARBA" id="ARBA00022884"/>
    </source>
</evidence>
<dbReference type="InterPro" id="IPR010213">
    <property type="entry name" value="TF_NusA"/>
</dbReference>
<dbReference type="GO" id="GO:0003700">
    <property type="term" value="F:DNA-binding transcription factor activity"/>
    <property type="evidence" value="ECO:0007669"/>
    <property type="project" value="InterPro"/>
</dbReference>
<dbReference type="InterPro" id="IPR012340">
    <property type="entry name" value="NA-bd_OB-fold"/>
</dbReference>